<keyword evidence="4" id="KW-1185">Reference proteome</keyword>
<reference evidence="3 4" key="1">
    <citation type="submission" date="2019-04" db="EMBL/GenBank/DDBJ databases">
        <title>Genome sequence of Pelagicola litoralis CL-ES2.</title>
        <authorList>
            <person name="Cao J."/>
        </authorList>
    </citation>
    <scope>NUCLEOTIDE SEQUENCE [LARGE SCALE GENOMIC DNA]</scope>
    <source>
        <strain evidence="3 4">CL-ES2</strain>
    </source>
</reference>
<comment type="caution">
    <text evidence="3">The sequence shown here is derived from an EMBL/GenBank/DDBJ whole genome shotgun (WGS) entry which is preliminary data.</text>
</comment>
<dbReference type="Pfam" id="PF09931">
    <property type="entry name" value="Phage_phiJL001_Gp84_N"/>
    <property type="match status" value="1"/>
</dbReference>
<evidence type="ECO:0000259" key="2">
    <source>
        <dbReference type="Pfam" id="PF09356"/>
    </source>
</evidence>
<feature type="domain" description="Bacteriophage phiJL001 Gp84 C-terminal" evidence="2">
    <location>
        <begin position="229"/>
        <end position="261"/>
    </location>
</feature>
<protein>
    <submittedName>
        <fullName evidence="3">DUF2163 domain-containing protein</fullName>
    </submittedName>
</protein>
<dbReference type="RefSeq" id="WP_138017616.1">
    <property type="nucleotide sequence ID" value="NZ_SULI01000060.1"/>
</dbReference>
<gene>
    <name evidence="3" type="ORF">FAP39_17300</name>
</gene>
<dbReference type="EMBL" id="SULI01000060">
    <property type="protein sequence ID" value="TKZ15424.1"/>
    <property type="molecule type" value="Genomic_DNA"/>
</dbReference>
<evidence type="ECO:0000256" key="1">
    <source>
        <dbReference type="SAM" id="MobiDB-lite"/>
    </source>
</evidence>
<dbReference type="OrthoDB" id="1633386at2"/>
<dbReference type="InterPro" id="IPR018964">
    <property type="entry name" value="Phage_phiJL001_Gp84_C"/>
</dbReference>
<sequence>SRATDWITPPDALGGEEGEEEDSLTWAASAISHGRLLQSSDARRSALDLTFALSDPFARRFLGPRTRQATTLTIWRGHEQIPEELRAHWKGRVVSAKITGQRIQLTCESLFTTMRREGMRAKYQRLCRHALYARGCRLDIEAYFTGGTLSALEGRVLTVPEAALVPAGWFAGGVLRHAGLLGSIRFHEGESLTLGAPMPELQAAYEGFLLQQETADAEGEGETPAPVVLEMAPGCDLRRDTCNAKFANLLNFGGFPDIPGRNPFGGGSVV</sequence>
<dbReference type="AlphaFoldDB" id="A0A4U7MT69"/>
<dbReference type="Proteomes" id="UP000306575">
    <property type="component" value="Unassembled WGS sequence"/>
</dbReference>
<name>A0A4U7MT69_9RHOB</name>
<feature type="region of interest" description="Disordered" evidence="1">
    <location>
        <begin position="1"/>
        <end position="20"/>
    </location>
</feature>
<proteinExistence type="predicted"/>
<evidence type="ECO:0000313" key="4">
    <source>
        <dbReference type="Proteomes" id="UP000306575"/>
    </source>
</evidence>
<accession>A0A4U7MT69</accession>
<organism evidence="3 4">
    <name type="scientific">Shimia litoralis</name>
    <dbReference type="NCBI Taxonomy" id="420403"/>
    <lineage>
        <taxon>Bacteria</taxon>
        <taxon>Pseudomonadati</taxon>
        <taxon>Pseudomonadota</taxon>
        <taxon>Alphaproteobacteria</taxon>
        <taxon>Rhodobacterales</taxon>
        <taxon>Roseobacteraceae</taxon>
    </lineage>
</organism>
<evidence type="ECO:0000313" key="3">
    <source>
        <dbReference type="EMBL" id="TKZ15424.1"/>
    </source>
</evidence>
<dbReference type="Pfam" id="PF09356">
    <property type="entry name" value="Phage_BR0599"/>
    <property type="match status" value="1"/>
</dbReference>
<feature type="non-terminal residue" evidence="3">
    <location>
        <position position="1"/>
    </location>
</feature>